<evidence type="ECO:0008006" key="6">
    <source>
        <dbReference type="Google" id="ProtNLM"/>
    </source>
</evidence>
<gene>
    <name evidence="4" type="ORF">C8046_17360</name>
</gene>
<dbReference type="Gene3D" id="3.40.50.300">
    <property type="entry name" value="P-loop containing nucleotide triphosphate hydrolases"/>
    <property type="match status" value="1"/>
</dbReference>
<dbReference type="AlphaFoldDB" id="A0A2U1ZYT5"/>
<keyword evidence="2" id="KW-0067">ATP-binding</keyword>
<accession>A0A2U1ZYT5</accession>
<dbReference type="GO" id="GO:0005524">
    <property type="term" value="F:ATP binding"/>
    <property type="evidence" value="ECO:0007669"/>
    <property type="project" value="UniProtKB-KW"/>
</dbReference>
<evidence type="ECO:0000256" key="3">
    <source>
        <dbReference type="SAM" id="MobiDB-lite"/>
    </source>
</evidence>
<dbReference type="GO" id="GO:0016887">
    <property type="term" value="F:ATP hydrolysis activity"/>
    <property type="evidence" value="ECO:0007669"/>
    <property type="project" value="TreeGrafter"/>
</dbReference>
<dbReference type="PANTHER" id="PTHR43384:SF6">
    <property type="entry name" value="SEPTUM SITE-DETERMINING PROTEIN MIND HOMOLOG, CHLOROPLASTIC"/>
    <property type="match status" value="1"/>
</dbReference>
<sequence>MEPGALVCLSGTEEPEVVSRLEAPGSPARVIRRCADLAELTAAADAGLGDVAVLQLGRGVDAGRMAHLRRCGLGVVLVADATQASRGVAIGVDAVVTDGEGLADRLVAVIAEVLARRAETPVGRSGPGSVAAPSPAIPDDARSLTGPERSGRLVVVWGAHGAPGRTSTAVHLASELALAAPTMLVDADSVAPCLTQVLGVLEETAAVAALCRAAGQGALDPTLVRSRARTLPTGVALVSGLTRADRWRELAPDHLDLVWRAARRCASWIVVDVAGGLEAAPTRGADRWAATRSALHAADDVVVTIAGDPVGVRRGVAALTDLDAEGVAARRHLVATRVRPSRGGRTEEAVTHALERFAGTRPVAVVPQDTAFDDALLAGATLRETDPRSAARRAFAELARRLDPEVSGAPAPARRGVLARRRGATLA</sequence>
<dbReference type="Proteomes" id="UP000245166">
    <property type="component" value="Unassembled WGS sequence"/>
</dbReference>
<reference evidence="4 5" key="1">
    <citation type="submission" date="2018-03" db="EMBL/GenBank/DDBJ databases">
        <title>Genome assembly of novel Miniimonas species PCH200.</title>
        <authorList>
            <person name="Thakur V."/>
            <person name="Kumar V."/>
            <person name="Singh D."/>
        </authorList>
    </citation>
    <scope>NUCLEOTIDE SEQUENCE [LARGE SCALE GENOMIC DNA]</scope>
    <source>
        <strain evidence="4 5">PCH200</strain>
    </source>
</reference>
<feature type="region of interest" description="Disordered" evidence="3">
    <location>
        <begin position="121"/>
        <end position="144"/>
    </location>
</feature>
<dbReference type="InterPro" id="IPR050625">
    <property type="entry name" value="ParA/MinD_ATPase"/>
</dbReference>
<dbReference type="GO" id="GO:0005829">
    <property type="term" value="C:cytosol"/>
    <property type="evidence" value="ECO:0007669"/>
    <property type="project" value="TreeGrafter"/>
</dbReference>
<name>A0A2U1ZYT5_9MICO</name>
<proteinExistence type="predicted"/>
<comment type="caution">
    <text evidence="4">The sequence shown here is derived from an EMBL/GenBank/DDBJ whole genome shotgun (WGS) entry which is preliminary data.</text>
</comment>
<keyword evidence="1" id="KW-0547">Nucleotide-binding</keyword>
<evidence type="ECO:0000313" key="5">
    <source>
        <dbReference type="Proteomes" id="UP000245166"/>
    </source>
</evidence>
<evidence type="ECO:0000256" key="2">
    <source>
        <dbReference type="ARBA" id="ARBA00022840"/>
    </source>
</evidence>
<dbReference type="SUPFAM" id="SSF52540">
    <property type="entry name" value="P-loop containing nucleoside triphosphate hydrolases"/>
    <property type="match status" value="1"/>
</dbReference>
<dbReference type="GO" id="GO:0051782">
    <property type="term" value="P:negative regulation of cell division"/>
    <property type="evidence" value="ECO:0007669"/>
    <property type="project" value="TreeGrafter"/>
</dbReference>
<dbReference type="EMBL" id="PYHR01000002">
    <property type="protein sequence ID" value="PWD52149.1"/>
    <property type="molecule type" value="Genomic_DNA"/>
</dbReference>
<protein>
    <recommendedName>
        <fullName evidence="6">CobQ/CobB/MinD/ParA nucleotide binding domain-containing protein</fullName>
    </recommendedName>
</protein>
<dbReference type="InterPro" id="IPR027417">
    <property type="entry name" value="P-loop_NTPase"/>
</dbReference>
<organism evidence="4 5">
    <name type="scientific">Serinibacter arcticus</name>
    <dbReference type="NCBI Taxonomy" id="1655435"/>
    <lineage>
        <taxon>Bacteria</taxon>
        <taxon>Bacillati</taxon>
        <taxon>Actinomycetota</taxon>
        <taxon>Actinomycetes</taxon>
        <taxon>Micrococcales</taxon>
        <taxon>Beutenbergiaceae</taxon>
        <taxon>Serinibacter</taxon>
    </lineage>
</organism>
<keyword evidence="5" id="KW-1185">Reference proteome</keyword>
<evidence type="ECO:0000313" key="4">
    <source>
        <dbReference type="EMBL" id="PWD52149.1"/>
    </source>
</evidence>
<dbReference type="GO" id="GO:0009898">
    <property type="term" value="C:cytoplasmic side of plasma membrane"/>
    <property type="evidence" value="ECO:0007669"/>
    <property type="project" value="TreeGrafter"/>
</dbReference>
<evidence type="ECO:0000256" key="1">
    <source>
        <dbReference type="ARBA" id="ARBA00022741"/>
    </source>
</evidence>
<dbReference type="PANTHER" id="PTHR43384">
    <property type="entry name" value="SEPTUM SITE-DETERMINING PROTEIN MIND HOMOLOG, CHLOROPLASTIC-RELATED"/>
    <property type="match status" value="1"/>
</dbReference>